<accession>A0AAD1R570</accession>
<name>A0AAD1R570_PELCU</name>
<dbReference type="EMBL" id="OW240912">
    <property type="protein sequence ID" value="CAH2224074.1"/>
    <property type="molecule type" value="Genomic_DNA"/>
</dbReference>
<dbReference type="Proteomes" id="UP001295444">
    <property type="component" value="Chromosome 01"/>
</dbReference>
<protein>
    <submittedName>
        <fullName evidence="1">Uncharacterized protein</fullName>
    </submittedName>
</protein>
<evidence type="ECO:0000313" key="2">
    <source>
        <dbReference type="Proteomes" id="UP001295444"/>
    </source>
</evidence>
<gene>
    <name evidence="1" type="ORF">PECUL_23A009422</name>
</gene>
<feature type="non-terminal residue" evidence="1">
    <location>
        <position position="1"/>
    </location>
</feature>
<keyword evidence="2" id="KW-1185">Reference proteome</keyword>
<proteinExistence type="predicted"/>
<evidence type="ECO:0000313" key="1">
    <source>
        <dbReference type="EMBL" id="CAH2224074.1"/>
    </source>
</evidence>
<reference evidence="1" key="1">
    <citation type="submission" date="2022-03" db="EMBL/GenBank/DDBJ databases">
        <authorList>
            <person name="Alioto T."/>
            <person name="Alioto T."/>
            <person name="Gomez Garrido J."/>
        </authorList>
    </citation>
    <scope>NUCLEOTIDE SEQUENCE</scope>
</reference>
<organism evidence="1 2">
    <name type="scientific">Pelobates cultripes</name>
    <name type="common">Western spadefoot toad</name>
    <dbReference type="NCBI Taxonomy" id="61616"/>
    <lineage>
        <taxon>Eukaryota</taxon>
        <taxon>Metazoa</taxon>
        <taxon>Chordata</taxon>
        <taxon>Craniata</taxon>
        <taxon>Vertebrata</taxon>
        <taxon>Euteleostomi</taxon>
        <taxon>Amphibia</taxon>
        <taxon>Batrachia</taxon>
        <taxon>Anura</taxon>
        <taxon>Pelobatoidea</taxon>
        <taxon>Pelobatidae</taxon>
        <taxon>Pelobates</taxon>
    </lineage>
</organism>
<sequence length="51" mass="5603">KTEHYTPSIELFVHQALTLLSASKSKSLYATHSKTWILVGETDKGNSGGNR</sequence>
<dbReference type="AlphaFoldDB" id="A0AAD1R570"/>